<protein>
    <submittedName>
        <fullName evidence="1">Uncharacterized protein</fullName>
    </submittedName>
</protein>
<name>A0AAW1NMU8_9CHLO</name>
<dbReference type="EMBL" id="JALJOQ010000257">
    <property type="protein sequence ID" value="KAK9787021.1"/>
    <property type="molecule type" value="Genomic_DNA"/>
</dbReference>
<reference evidence="1 2" key="1">
    <citation type="journal article" date="2024" name="Nat. Commun.">
        <title>Phylogenomics reveals the evolutionary origins of lichenization in chlorophyte algae.</title>
        <authorList>
            <person name="Puginier C."/>
            <person name="Libourel C."/>
            <person name="Otte J."/>
            <person name="Skaloud P."/>
            <person name="Haon M."/>
            <person name="Grisel S."/>
            <person name="Petersen M."/>
            <person name="Berrin J.G."/>
            <person name="Delaux P.M."/>
            <person name="Dal Grande F."/>
            <person name="Keller J."/>
        </authorList>
    </citation>
    <scope>NUCLEOTIDE SEQUENCE [LARGE SCALE GENOMIC DNA]</scope>
    <source>
        <strain evidence="1 2">SAG 2036</strain>
    </source>
</reference>
<dbReference type="AlphaFoldDB" id="A0AAW1NMU8"/>
<proteinExistence type="predicted"/>
<evidence type="ECO:0000313" key="1">
    <source>
        <dbReference type="EMBL" id="KAK9787021.1"/>
    </source>
</evidence>
<comment type="caution">
    <text evidence="1">The sequence shown here is derived from an EMBL/GenBank/DDBJ whole genome shotgun (WGS) entry which is preliminary data.</text>
</comment>
<evidence type="ECO:0000313" key="2">
    <source>
        <dbReference type="Proteomes" id="UP001465755"/>
    </source>
</evidence>
<gene>
    <name evidence="1" type="ORF">WJX73_009455</name>
</gene>
<sequence length="70" mass="7746">MTARGARQPPPLRWVAAKRDRGAVELPGHISLDHQVQEADLGHPRGRSRANWPLVPGVCYGGRTVRARGW</sequence>
<organism evidence="1 2">
    <name type="scientific">Symbiochloris irregularis</name>
    <dbReference type="NCBI Taxonomy" id="706552"/>
    <lineage>
        <taxon>Eukaryota</taxon>
        <taxon>Viridiplantae</taxon>
        <taxon>Chlorophyta</taxon>
        <taxon>core chlorophytes</taxon>
        <taxon>Trebouxiophyceae</taxon>
        <taxon>Trebouxiales</taxon>
        <taxon>Trebouxiaceae</taxon>
        <taxon>Symbiochloris</taxon>
    </lineage>
</organism>
<dbReference type="Proteomes" id="UP001465755">
    <property type="component" value="Unassembled WGS sequence"/>
</dbReference>
<accession>A0AAW1NMU8</accession>
<keyword evidence="2" id="KW-1185">Reference proteome</keyword>